<dbReference type="InterPro" id="IPR021067">
    <property type="entry name" value="Glycosyltransferase"/>
</dbReference>
<dbReference type="PANTHER" id="PTHR34496:SF9">
    <property type="entry name" value="[SKP1-PROTEIN]-HYDROXYPROLINE N-ACETYLGLUCOSAMINYLTRANSFERASE"/>
    <property type="match status" value="1"/>
</dbReference>
<dbReference type="InterPro" id="IPR029044">
    <property type="entry name" value="Nucleotide-diphossugar_trans"/>
</dbReference>
<dbReference type="PROSITE" id="PS51471">
    <property type="entry name" value="FE2OG_OXY"/>
    <property type="match status" value="1"/>
</dbReference>
<evidence type="ECO:0000256" key="6">
    <source>
        <dbReference type="ARBA" id="ARBA00023004"/>
    </source>
</evidence>
<dbReference type="SUPFAM" id="SSF53448">
    <property type="entry name" value="Nucleotide-diphospho-sugar transferases"/>
    <property type="match status" value="1"/>
</dbReference>
<dbReference type="OrthoDB" id="76265at2759"/>
<dbReference type="AlphaFoldDB" id="A0A8J5Y2Z2"/>
<sequence length="653" mass="71118">MASRVSELPDALQLRILSFVAGCAPPPPAPPVAAGRAPGDGRAATRVSERARELAAELASRGHASSTCYLEEPAARAIRALAERHVDSGQLRPARVGQSHAAHEDANARADSISWMRFADHVELDPLAASLRELCAASAMDGGEPLELPRSAMLARYPQHSAGYTAHRDASALTEHRRLTAIFYLNEEWGPADGGELVLHAEATPGTDATTPDACAHASAADGRAAVAAAAMMRPTTLRVPPAWNSMCVFESRMLHEVLPNGPRPRLALTTWLQRQQEPPIAPPLAEAVSKPSNAASELPTIFVSVPAYRDPETQHTLHDLFARAAHPDRVSVGLVWQGDTETGADAHCFVRPLPPAWAARVRTHWMHFREARGPTLARALAQRLWRGESHHLQIDSHSRFVPGWDEALLEQLAHAEHDAAARARATSADRAFEPKVIITTYPAWYVRPDLRSQDERPPLMCARAVGAGAFGADGLLRLKARTLRQRPERPVPSLFWAAGFAFSRSSVIHDVPYDAQLPFLFFGEETAMGARLWTSGYDFYAPTRNLVFHLWDRSYRQTFWQLADERDDKPRSVARVHALLEGKAELPPSAESVGAASDVPAPTALGLGSARTLGQYEAWCGISFRQRTASQRAALGGQPSEVYFSSASDACP</sequence>
<dbReference type="SMART" id="SM00702">
    <property type="entry name" value="P4Hc"/>
    <property type="match status" value="1"/>
</dbReference>
<evidence type="ECO:0000256" key="5">
    <source>
        <dbReference type="ARBA" id="ARBA00023002"/>
    </source>
</evidence>
<evidence type="ECO:0000256" key="7">
    <source>
        <dbReference type="ARBA" id="ARBA00047930"/>
    </source>
</evidence>
<dbReference type="Pfam" id="PF13640">
    <property type="entry name" value="2OG-FeII_Oxy_3"/>
    <property type="match status" value="1"/>
</dbReference>
<gene>
    <name evidence="9" type="ORF">KFE25_008906</name>
</gene>
<dbReference type="InterPro" id="IPR005123">
    <property type="entry name" value="Oxoglu/Fe-dep_dioxygenase_dom"/>
</dbReference>
<protein>
    <recommendedName>
        <fullName evidence="2">procollagen-lysine 5-dioxygenase</fullName>
        <ecNumber evidence="2">1.14.11.4</ecNumber>
    </recommendedName>
</protein>
<keyword evidence="3" id="KW-0479">Metal-binding</keyword>
<reference evidence="9" key="1">
    <citation type="submission" date="2021-05" db="EMBL/GenBank/DDBJ databases">
        <title>The genome of the haptophyte Pavlova lutheri (Diacronema luteri, Pavlovales) - a model for lipid biosynthesis in eukaryotic algae.</title>
        <authorList>
            <person name="Hulatt C.J."/>
            <person name="Posewitz M.C."/>
        </authorList>
    </citation>
    <scope>NUCLEOTIDE SEQUENCE</scope>
    <source>
        <strain evidence="9">NIVA-4/92</strain>
    </source>
</reference>
<dbReference type="InterPro" id="IPR006620">
    <property type="entry name" value="Pro_4_hyd_alph"/>
</dbReference>
<comment type="catalytic activity">
    <reaction evidence="7">
        <text>L-lysyl-[collagen] + 2-oxoglutarate + O2 = (5R)-5-hydroxy-L-lysyl-[collagen] + succinate + CO2</text>
        <dbReference type="Rhea" id="RHEA:16569"/>
        <dbReference type="Rhea" id="RHEA-COMP:12751"/>
        <dbReference type="Rhea" id="RHEA-COMP:12752"/>
        <dbReference type="ChEBI" id="CHEBI:15379"/>
        <dbReference type="ChEBI" id="CHEBI:16526"/>
        <dbReference type="ChEBI" id="CHEBI:16810"/>
        <dbReference type="ChEBI" id="CHEBI:29969"/>
        <dbReference type="ChEBI" id="CHEBI:30031"/>
        <dbReference type="ChEBI" id="CHEBI:133442"/>
        <dbReference type="EC" id="1.14.11.4"/>
    </reaction>
</comment>
<keyword evidence="5" id="KW-0560">Oxidoreductase</keyword>
<evidence type="ECO:0000256" key="2">
    <source>
        <dbReference type="ARBA" id="ARBA00012264"/>
    </source>
</evidence>
<dbReference type="PANTHER" id="PTHR34496">
    <property type="entry name" value="GLCNAC TRANSFERASE-RELATED"/>
    <property type="match status" value="1"/>
</dbReference>
<dbReference type="Pfam" id="PF11397">
    <property type="entry name" value="GlcNAc"/>
    <property type="match status" value="2"/>
</dbReference>
<keyword evidence="10" id="KW-1185">Reference proteome</keyword>
<evidence type="ECO:0000256" key="3">
    <source>
        <dbReference type="ARBA" id="ARBA00022723"/>
    </source>
</evidence>
<accession>A0A8J5Y2Z2</accession>
<comment type="caution">
    <text evidence="9">The sequence shown here is derived from an EMBL/GenBank/DDBJ whole genome shotgun (WGS) entry which is preliminary data.</text>
</comment>
<evidence type="ECO:0000256" key="4">
    <source>
        <dbReference type="ARBA" id="ARBA00022964"/>
    </source>
</evidence>
<feature type="domain" description="Fe2OG dioxygenase" evidence="8">
    <location>
        <begin position="145"/>
        <end position="275"/>
    </location>
</feature>
<evidence type="ECO:0000313" key="9">
    <source>
        <dbReference type="EMBL" id="KAG8470485.1"/>
    </source>
</evidence>
<dbReference type="EMBL" id="JAGTXO010000001">
    <property type="protein sequence ID" value="KAG8470485.1"/>
    <property type="molecule type" value="Genomic_DNA"/>
</dbReference>
<evidence type="ECO:0000313" key="10">
    <source>
        <dbReference type="Proteomes" id="UP000751190"/>
    </source>
</evidence>
<dbReference type="GO" id="GO:0008475">
    <property type="term" value="F:procollagen-lysine 5-dioxygenase activity"/>
    <property type="evidence" value="ECO:0007669"/>
    <property type="project" value="UniProtKB-EC"/>
</dbReference>
<evidence type="ECO:0000256" key="1">
    <source>
        <dbReference type="ARBA" id="ARBA00001961"/>
    </source>
</evidence>
<name>A0A8J5Y2Z2_DIALT</name>
<comment type="cofactor">
    <cofactor evidence="1">
        <name>L-ascorbate</name>
        <dbReference type="ChEBI" id="CHEBI:38290"/>
    </cofactor>
</comment>
<keyword evidence="4" id="KW-0223">Dioxygenase</keyword>
<dbReference type="Proteomes" id="UP000751190">
    <property type="component" value="Unassembled WGS sequence"/>
</dbReference>
<dbReference type="Gene3D" id="2.60.120.620">
    <property type="entry name" value="q2cbj1_9rhob like domain"/>
    <property type="match status" value="1"/>
</dbReference>
<dbReference type="GO" id="GO:0005506">
    <property type="term" value="F:iron ion binding"/>
    <property type="evidence" value="ECO:0007669"/>
    <property type="project" value="InterPro"/>
</dbReference>
<dbReference type="OMA" id="PNEVIPC"/>
<evidence type="ECO:0000259" key="8">
    <source>
        <dbReference type="PROSITE" id="PS51471"/>
    </source>
</evidence>
<dbReference type="InterPro" id="IPR044862">
    <property type="entry name" value="Pro_4_hyd_alph_FE2OG_OXY"/>
</dbReference>
<organism evidence="9 10">
    <name type="scientific">Diacronema lutheri</name>
    <name type="common">Unicellular marine alga</name>
    <name type="synonym">Monochrysis lutheri</name>
    <dbReference type="NCBI Taxonomy" id="2081491"/>
    <lineage>
        <taxon>Eukaryota</taxon>
        <taxon>Haptista</taxon>
        <taxon>Haptophyta</taxon>
        <taxon>Pavlovophyceae</taxon>
        <taxon>Pavlovales</taxon>
        <taxon>Pavlovaceae</taxon>
        <taxon>Diacronema</taxon>
    </lineage>
</organism>
<keyword evidence="6" id="KW-0408">Iron</keyword>
<proteinExistence type="predicted"/>
<dbReference type="GO" id="GO:0031418">
    <property type="term" value="F:L-ascorbic acid binding"/>
    <property type="evidence" value="ECO:0007669"/>
    <property type="project" value="InterPro"/>
</dbReference>
<dbReference type="EC" id="1.14.11.4" evidence="2"/>